<keyword evidence="5 9" id="KW-0472">Membrane</keyword>
<dbReference type="PROSITE" id="PS50835">
    <property type="entry name" value="IG_LIKE"/>
    <property type="match status" value="2"/>
</dbReference>
<evidence type="ECO:0000256" key="4">
    <source>
        <dbReference type="ARBA" id="ARBA00022859"/>
    </source>
</evidence>
<dbReference type="CDD" id="cd00099">
    <property type="entry name" value="IgV"/>
    <property type="match status" value="1"/>
</dbReference>
<dbReference type="GO" id="GO:0009617">
    <property type="term" value="P:response to bacterium"/>
    <property type="evidence" value="ECO:0007669"/>
    <property type="project" value="TreeGrafter"/>
</dbReference>
<keyword evidence="4" id="KW-0391">Immunity</keyword>
<dbReference type="PANTHER" id="PTHR19433:SF127">
    <property type="entry name" value="NITR9"/>
    <property type="match status" value="1"/>
</dbReference>
<dbReference type="Pfam" id="PF07686">
    <property type="entry name" value="V-set"/>
    <property type="match status" value="2"/>
</dbReference>
<keyword evidence="2" id="KW-1003">Cell membrane</keyword>
<reference evidence="12" key="1">
    <citation type="submission" date="2023-08" db="EMBL/GenBank/DDBJ databases">
        <authorList>
            <person name="Alioto T."/>
            <person name="Alioto T."/>
            <person name="Gomez Garrido J."/>
        </authorList>
    </citation>
    <scope>NUCLEOTIDE SEQUENCE</scope>
</reference>
<feature type="region of interest" description="Disordered" evidence="8">
    <location>
        <begin position="326"/>
        <end position="350"/>
    </location>
</feature>
<dbReference type="InterPro" id="IPR007110">
    <property type="entry name" value="Ig-like_dom"/>
</dbReference>
<dbReference type="GO" id="GO:0002376">
    <property type="term" value="P:immune system process"/>
    <property type="evidence" value="ECO:0007669"/>
    <property type="project" value="UniProtKB-KW"/>
</dbReference>
<dbReference type="PANTHER" id="PTHR19433">
    <property type="entry name" value="T-CELL RECEPTOR ALPHA CHAIN V REGION-RELATED"/>
    <property type="match status" value="1"/>
</dbReference>
<comment type="subcellular location">
    <subcellularLocation>
        <location evidence="1">Cell membrane</location>
    </subcellularLocation>
</comment>
<dbReference type="SMART" id="SM00409">
    <property type="entry name" value="IG"/>
    <property type="match status" value="2"/>
</dbReference>
<feature type="signal peptide" evidence="10">
    <location>
        <begin position="1"/>
        <end position="21"/>
    </location>
</feature>
<keyword evidence="13" id="KW-1185">Reference proteome</keyword>
<evidence type="ECO:0000256" key="9">
    <source>
        <dbReference type="SAM" id="Phobius"/>
    </source>
</evidence>
<name>A0AAV1HLB5_XYRNO</name>
<dbReference type="GO" id="GO:0005886">
    <property type="term" value="C:plasma membrane"/>
    <property type="evidence" value="ECO:0007669"/>
    <property type="project" value="UniProtKB-SubCell"/>
</dbReference>
<dbReference type="InterPro" id="IPR013106">
    <property type="entry name" value="Ig_V-set"/>
</dbReference>
<evidence type="ECO:0000256" key="6">
    <source>
        <dbReference type="ARBA" id="ARBA00023157"/>
    </source>
</evidence>
<evidence type="ECO:0000256" key="3">
    <source>
        <dbReference type="ARBA" id="ARBA00022729"/>
    </source>
</evidence>
<feature type="domain" description="Ig-like" evidence="11">
    <location>
        <begin position="146"/>
        <end position="259"/>
    </location>
</feature>
<evidence type="ECO:0000256" key="1">
    <source>
        <dbReference type="ARBA" id="ARBA00004236"/>
    </source>
</evidence>
<accession>A0AAV1HLB5</accession>
<gene>
    <name evidence="12" type="ORF">XNOV1_A034058</name>
</gene>
<evidence type="ECO:0000256" key="7">
    <source>
        <dbReference type="ARBA" id="ARBA00023180"/>
    </source>
</evidence>
<dbReference type="InterPro" id="IPR013783">
    <property type="entry name" value="Ig-like_fold"/>
</dbReference>
<protein>
    <submittedName>
        <fullName evidence="12">Uncharacterized protein LOC117807493</fullName>
    </submittedName>
</protein>
<evidence type="ECO:0000313" key="13">
    <source>
        <dbReference type="Proteomes" id="UP001178508"/>
    </source>
</evidence>
<dbReference type="InterPro" id="IPR052051">
    <property type="entry name" value="TCR_complex_component"/>
</dbReference>
<dbReference type="Gene3D" id="2.60.40.10">
    <property type="entry name" value="Immunoglobulins"/>
    <property type="match status" value="2"/>
</dbReference>
<dbReference type="EMBL" id="OY660886">
    <property type="protein sequence ID" value="CAJ1086661.1"/>
    <property type="molecule type" value="Genomic_DNA"/>
</dbReference>
<evidence type="ECO:0000313" key="12">
    <source>
        <dbReference type="EMBL" id="CAJ1086661.1"/>
    </source>
</evidence>
<keyword evidence="9" id="KW-0812">Transmembrane</keyword>
<evidence type="ECO:0000259" key="11">
    <source>
        <dbReference type="PROSITE" id="PS50835"/>
    </source>
</evidence>
<dbReference type="InterPro" id="IPR036179">
    <property type="entry name" value="Ig-like_dom_sf"/>
</dbReference>
<sequence length="350" mass="39409">MTAAQFFCALVCLFLGQKVQQTSQELSMSFRQEKRFMSAEVGDTLTLQCFYKGDSAWLYWYKQSLGQTPKLISIFYVYDRKITFQDEFKDDRRFRLSTENSTNHLIISNLRISDSANYYCARSYTFVLNFTEGILVYVQGSGLKIPAAVYQSESESVQPGDSVTLNCTVQPGTCEGEHSVFWFKNSQESHSPGLIYTNRGRNNQCEKKPNTGSTRTCVFNLPLKSLNLSHTGIYYCAVASCGRILFGNGTKLDSEYKIDPFVLVYILSGALTITTILVVFLSFTIYKKIKSNPCQCTGKRTPSNPLKGEKTGSSNDDDLHYAALSVNKPRRSGRHSNTTESMCVYSSVRQ</sequence>
<keyword evidence="3 10" id="KW-0732">Signal</keyword>
<proteinExistence type="predicted"/>
<evidence type="ECO:0000256" key="5">
    <source>
        <dbReference type="ARBA" id="ARBA00023136"/>
    </source>
</evidence>
<dbReference type="SMART" id="SM00406">
    <property type="entry name" value="IGv"/>
    <property type="match status" value="2"/>
</dbReference>
<keyword evidence="7" id="KW-0325">Glycoprotein</keyword>
<evidence type="ECO:0000256" key="10">
    <source>
        <dbReference type="SAM" id="SignalP"/>
    </source>
</evidence>
<dbReference type="Proteomes" id="UP001178508">
    <property type="component" value="Chromosome 23"/>
</dbReference>
<feature type="transmembrane region" description="Helical" evidence="9">
    <location>
        <begin position="262"/>
        <end position="283"/>
    </location>
</feature>
<evidence type="ECO:0000256" key="8">
    <source>
        <dbReference type="SAM" id="MobiDB-lite"/>
    </source>
</evidence>
<evidence type="ECO:0000256" key="2">
    <source>
        <dbReference type="ARBA" id="ARBA00022475"/>
    </source>
</evidence>
<dbReference type="AlphaFoldDB" id="A0AAV1HLB5"/>
<organism evidence="12 13">
    <name type="scientific">Xyrichtys novacula</name>
    <name type="common">Pearly razorfish</name>
    <name type="synonym">Hemipteronotus novacula</name>
    <dbReference type="NCBI Taxonomy" id="13765"/>
    <lineage>
        <taxon>Eukaryota</taxon>
        <taxon>Metazoa</taxon>
        <taxon>Chordata</taxon>
        <taxon>Craniata</taxon>
        <taxon>Vertebrata</taxon>
        <taxon>Euteleostomi</taxon>
        <taxon>Actinopterygii</taxon>
        <taxon>Neopterygii</taxon>
        <taxon>Teleostei</taxon>
        <taxon>Neoteleostei</taxon>
        <taxon>Acanthomorphata</taxon>
        <taxon>Eupercaria</taxon>
        <taxon>Labriformes</taxon>
        <taxon>Labridae</taxon>
        <taxon>Xyrichtys</taxon>
    </lineage>
</organism>
<feature type="domain" description="Ig-like" evidence="11">
    <location>
        <begin position="42"/>
        <end position="120"/>
    </location>
</feature>
<keyword evidence="6" id="KW-1015">Disulfide bond</keyword>
<keyword evidence="9" id="KW-1133">Transmembrane helix</keyword>
<dbReference type="InterPro" id="IPR003599">
    <property type="entry name" value="Ig_sub"/>
</dbReference>
<feature type="chain" id="PRO_5043505605" evidence="10">
    <location>
        <begin position="22"/>
        <end position="350"/>
    </location>
</feature>
<dbReference type="SUPFAM" id="SSF48726">
    <property type="entry name" value="Immunoglobulin"/>
    <property type="match status" value="2"/>
</dbReference>